<dbReference type="SUPFAM" id="SSF103473">
    <property type="entry name" value="MFS general substrate transporter"/>
    <property type="match status" value="1"/>
</dbReference>
<keyword evidence="11 14" id="KW-0472">Membrane</keyword>
<dbReference type="CDD" id="cd22584">
    <property type="entry name" value="Rcat_RBR_unk"/>
    <property type="match status" value="1"/>
</dbReference>
<feature type="domain" description="Major facilitator superfamily (MFS) profile" evidence="15">
    <location>
        <begin position="46"/>
        <end position="464"/>
    </location>
</feature>
<feature type="region of interest" description="Disordered" evidence="13">
    <location>
        <begin position="876"/>
        <end position="937"/>
    </location>
</feature>
<evidence type="ECO:0000256" key="6">
    <source>
        <dbReference type="ARBA" id="ARBA00022737"/>
    </source>
</evidence>
<dbReference type="SUPFAM" id="SSF57850">
    <property type="entry name" value="RING/U-box"/>
    <property type="match status" value="2"/>
</dbReference>
<evidence type="ECO:0000256" key="14">
    <source>
        <dbReference type="SAM" id="Phobius"/>
    </source>
</evidence>
<evidence type="ECO:0000259" key="15">
    <source>
        <dbReference type="PROSITE" id="PS50850"/>
    </source>
</evidence>
<dbReference type="Pfam" id="PF22191">
    <property type="entry name" value="IBR_1"/>
    <property type="match status" value="1"/>
</dbReference>
<feature type="transmembrane region" description="Helical" evidence="14">
    <location>
        <begin position="342"/>
        <end position="360"/>
    </location>
</feature>
<dbReference type="GO" id="GO:0016020">
    <property type="term" value="C:membrane"/>
    <property type="evidence" value="ECO:0007669"/>
    <property type="project" value="UniProtKB-SubCell"/>
</dbReference>
<proteinExistence type="predicted"/>
<feature type="transmembrane region" description="Helical" evidence="14">
    <location>
        <begin position="278"/>
        <end position="297"/>
    </location>
</feature>
<feature type="compositionally biased region" description="Basic and acidic residues" evidence="13">
    <location>
        <begin position="693"/>
        <end position="705"/>
    </location>
</feature>
<dbReference type="Gene3D" id="1.20.1250.20">
    <property type="entry name" value="MFS general substrate transporter like domains"/>
    <property type="match status" value="2"/>
</dbReference>
<dbReference type="InterPro" id="IPR036259">
    <property type="entry name" value="MFS_trans_sf"/>
</dbReference>
<dbReference type="GO" id="GO:0008270">
    <property type="term" value="F:zinc ion binding"/>
    <property type="evidence" value="ECO:0007669"/>
    <property type="project" value="UniProtKB-KW"/>
</dbReference>
<dbReference type="Pfam" id="PF01485">
    <property type="entry name" value="IBR"/>
    <property type="match status" value="1"/>
</dbReference>
<dbReference type="Proteomes" id="UP000322873">
    <property type="component" value="Unassembled WGS sequence"/>
</dbReference>
<dbReference type="VEuPathDB" id="FungiDB:MFRU_003g00710"/>
<dbReference type="PANTHER" id="PTHR43791">
    <property type="entry name" value="PERMEASE-RELATED"/>
    <property type="match status" value="1"/>
</dbReference>
<keyword evidence="7" id="KW-0863">Zinc-finger</keyword>
<evidence type="ECO:0000256" key="2">
    <source>
        <dbReference type="ARBA" id="ARBA00022448"/>
    </source>
</evidence>
<reference evidence="17 18" key="1">
    <citation type="submission" date="2019-06" db="EMBL/GenBank/DDBJ databases">
        <title>Genome Sequence of the Brown Rot Fungal Pathogen Monilinia fructicola.</title>
        <authorList>
            <person name="De Miccolis Angelini R.M."/>
            <person name="Landi L."/>
            <person name="Abate D."/>
            <person name="Pollastro S."/>
            <person name="Romanazzi G."/>
            <person name="Faretra F."/>
        </authorList>
    </citation>
    <scope>NUCLEOTIDE SEQUENCE [LARGE SCALE GENOMIC DNA]</scope>
    <source>
        <strain evidence="17 18">Mfrc123</strain>
    </source>
</reference>
<feature type="transmembrane region" description="Helical" evidence="14">
    <location>
        <begin position="80"/>
        <end position="97"/>
    </location>
</feature>
<keyword evidence="12" id="KW-0175">Coiled coil</keyword>
<dbReference type="CDD" id="cd20335">
    <property type="entry name" value="BRcat_RBR"/>
    <property type="match status" value="1"/>
</dbReference>
<evidence type="ECO:0000256" key="7">
    <source>
        <dbReference type="ARBA" id="ARBA00022771"/>
    </source>
</evidence>
<evidence type="ECO:0000256" key="12">
    <source>
        <dbReference type="SAM" id="Coils"/>
    </source>
</evidence>
<sequence length="1190" mass="134177">MAQEPPAADVSQMDEKYSITESSHDLELSGPSRFDQKLALRLDLHLLTPMLFLNFLSLMGRTNIGAAMVQGLPKELKMDAMKVFLAVTIPLVPLILFEVPSNLLMRFLERKYNFSYMRYLSIMTALLGLVTLGQGFDKSYSALLATRFLVGIFDAGLIPGCIFVCALYYPSVHLQWRVSMLMVANIGSNVVGNILAFAIAHIKSSNGYHGWRWIFIVEGCLTMAISLACFFSNISRPESASFLSQEQKEIIATEVEARTTTIGIFAEWKIFLSNGLNYIWAACYVLTCSTTYSVAIFSPSFVQAFHPHYTTPQVQGQVVPIFIVSGLACLLAAWAADRINHRAGFAITGYIITAIGFIILRQPKLLQPHISMLGLYFVSIGTFVSLPLLYSLPMINSATPFQRAIGAGFVIGIGNIGGFVSAWLFRTSQAPHYREGMTDSLIMTLVALALMAFAWIYITIANKRSDKNNTIDAGSSFGIEDGGIIFRDQFNNRYPIHSAPSRSINHVIVTAARLDFLVKAEVLKSWRLQKKKIRGREDNNNRDSVGWKKRIATLVVSRGEERNSGTAGQDLDTGTAARDQIRTATLRYSFRKWIYPDIAIPSYDCSFLVSDGFGDLHIPKTEPEKFNDVFPQVLEDIENLIEFDSCTPKLHQIFQDMKSYLKHLMPPVSSAGSGSKHRSRSQSRPQPQASSEKSPEVKSKPKSRIESQPSSQKGKLPSSRPRASRSKATSSSSSSSSLMSSDELTAQRLQAEWDREHDLLQSQLRFARNLESRSPSPSQFELDRLEAQRLQAQIEEEQATTDARRAALLERETEEAIRLAAEWENEDNRAASLQREWEEQDRRLGEQEEFARILLQRDEERAVLLERDLVAAQAAQAQWEQEALEQEEQTKRATEDEERREREARRKRAASEVAAIERKAKLEKERAARKDAEKKVRLETEQVLRQQDEKKANTDREQKLNEETVKKIQLESLKKEKIRVADAKKARELADKEKQRVADAKKARELADKEKQRVADAKKARELAEKEKKARQADCVSCMEAGEKDKMCVLSCKHAYCGACIEGAFRTALSSKLLILEQATKNPRYCSNNECSKFIPPAHIHGTIAICQACNHRTCAPCGNGEHSGVCKEDKEGQAVQALAEKEGWRNCPRCNFVIEKNEGCLHMTCKCLFEWCWECKREWNECKSTCKRE</sequence>
<feature type="transmembrane region" description="Helical" evidence="14">
    <location>
        <begin position="117"/>
        <end position="136"/>
    </location>
</feature>
<organism evidence="17 18">
    <name type="scientific">Monilinia fructicola</name>
    <name type="common">Brown rot fungus</name>
    <name type="synonym">Ciboria fructicola</name>
    <dbReference type="NCBI Taxonomy" id="38448"/>
    <lineage>
        <taxon>Eukaryota</taxon>
        <taxon>Fungi</taxon>
        <taxon>Dikarya</taxon>
        <taxon>Ascomycota</taxon>
        <taxon>Pezizomycotina</taxon>
        <taxon>Leotiomycetes</taxon>
        <taxon>Helotiales</taxon>
        <taxon>Sclerotiniaceae</taxon>
        <taxon>Monilinia</taxon>
    </lineage>
</organism>
<keyword evidence="8" id="KW-0833">Ubl conjugation pathway</keyword>
<gene>
    <name evidence="17" type="ORF">EYC84_003396</name>
</gene>
<feature type="region of interest" description="Disordered" evidence="13">
    <location>
        <begin position="665"/>
        <end position="743"/>
    </location>
</feature>
<dbReference type="InterPro" id="IPR011701">
    <property type="entry name" value="MFS"/>
</dbReference>
<evidence type="ECO:0000256" key="13">
    <source>
        <dbReference type="SAM" id="MobiDB-lite"/>
    </source>
</evidence>
<dbReference type="InterPro" id="IPR020846">
    <property type="entry name" value="MFS_dom"/>
</dbReference>
<evidence type="ECO:0000256" key="1">
    <source>
        <dbReference type="ARBA" id="ARBA00004141"/>
    </source>
</evidence>
<evidence type="ECO:0000256" key="8">
    <source>
        <dbReference type="ARBA" id="ARBA00022786"/>
    </source>
</evidence>
<evidence type="ECO:0000256" key="4">
    <source>
        <dbReference type="ARBA" id="ARBA00022692"/>
    </source>
</evidence>
<keyword evidence="4 14" id="KW-0812">Transmembrane</keyword>
<dbReference type="InterPro" id="IPR002867">
    <property type="entry name" value="IBR_dom"/>
</dbReference>
<dbReference type="AlphaFoldDB" id="A0A5M9JTH8"/>
<evidence type="ECO:0000313" key="17">
    <source>
        <dbReference type="EMBL" id="KAA8572824.1"/>
    </source>
</evidence>
<feature type="domain" description="RING-type" evidence="16">
    <location>
        <begin position="1031"/>
        <end position="1190"/>
    </location>
</feature>
<keyword evidence="3" id="KW-0808">Transferase</keyword>
<dbReference type="Gene3D" id="1.20.120.1750">
    <property type="match status" value="1"/>
</dbReference>
<feature type="compositionally biased region" description="Basic and acidic residues" evidence="13">
    <location>
        <begin position="888"/>
        <end position="904"/>
    </location>
</feature>
<dbReference type="GO" id="GO:0016740">
    <property type="term" value="F:transferase activity"/>
    <property type="evidence" value="ECO:0007669"/>
    <property type="project" value="UniProtKB-KW"/>
</dbReference>
<evidence type="ECO:0000256" key="9">
    <source>
        <dbReference type="ARBA" id="ARBA00022833"/>
    </source>
</evidence>
<evidence type="ECO:0000256" key="3">
    <source>
        <dbReference type="ARBA" id="ARBA00022679"/>
    </source>
</evidence>
<dbReference type="InterPro" id="IPR044066">
    <property type="entry name" value="TRIAD_supradom"/>
</dbReference>
<keyword evidence="10 14" id="KW-1133">Transmembrane helix</keyword>
<feature type="transmembrane region" description="Helical" evidence="14">
    <location>
        <begin position="437"/>
        <end position="458"/>
    </location>
</feature>
<dbReference type="Pfam" id="PF07690">
    <property type="entry name" value="MFS_1"/>
    <property type="match status" value="1"/>
</dbReference>
<feature type="transmembrane region" description="Helical" evidence="14">
    <location>
        <begin position="318"/>
        <end position="336"/>
    </location>
</feature>
<keyword evidence="18" id="KW-1185">Reference proteome</keyword>
<feature type="transmembrane region" description="Helical" evidence="14">
    <location>
        <begin position="372"/>
        <end position="392"/>
    </location>
</feature>
<keyword evidence="2" id="KW-0813">Transport</keyword>
<accession>A0A5M9JTH8</accession>
<evidence type="ECO:0000256" key="5">
    <source>
        <dbReference type="ARBA" id="ARBA00022723"/>
    </source>
</evidence>
<feature type="coiled-coil region" evidence="12">
    <location>
        <begin position="973"/>
        <end position="1034"/>
    </location>
</feature>
<keyword evidence="6" id="KW-0677">Repeat</keyword>
<feature type="compositionally biased region" description="Low complexity" evidence="13">
    <location>
        <begin position="682"/>
        <end position="692"/>
    </location>
</feature>
<keyword evidence="5" id="KW-0479">Metal-binding</keyword>
<dbReference type="GO" id="GO:0022857">
    <property type="term" value="F:transmembrane transporter activity"/>
    <property type="evidence" value="ECO:0007669"/>
    <property type="project" value="InterPro"/>
</dbReference>
<evidence type="ECO:0000256" key="11">
    <source>
        <dbReference type="ARBA" id="ARBA00023136"/>
    </source>
</evidence>
<feature type="compositionally biased region" description="Low complexity" evidence="13">
    <location>
        <begin position="715"/>
        <end position="741"/>
    </location>
</feature>
<feature type="transmembrane region" description="Helical" evidence="14">
    <location>
        <begin position="148"/>
        <end position="169"/>
    </location>
</feature>
<dbReference type="InterPro" id="IPR017907">
    <property type="entry name" value="Znf_RING_CS"/>
</dbReference>
<dbReference type="PANTHER" id="PTHR43791:SF52">
    <property type="entry name" value="TRANSPORTER, PUTATIVE (AFU_ORTHOLOGUE AFUA_1G11820)-RELATED"/>
    <property type="match status" value="1"/>
</dbReference>
<feature type="compositionally biased region" description="Basic and acidic residues" evidence="13">
    <location>
        <begin position="915"/>
        <end position="937"/>
    </location>
</feature>
<evidence type="ECO:0000313" key="18">
    <source>
        <dbReference type="Proteomes" id="UP000322873"/>
    </source>
</evidence>
<comment type="subcellular location">
    <subcellularLocation>
        <location evidence="1">Membrane</location>
        <topology evidence="1">Multi-pass membrane protein</topology>
    </subcellularLocation>
</comment>
<keyword evidence="9" id="KW-0862">Zinc</keyword>
<protein>
    <recommendedName>
        <fullName evidence="19">RING-type domain-containing protein</fullName>
    </recommendedName>
</protein>
<feature type="transmembrane region" description="Helical" evidence="14">
    <location>
        <begin position="213"/>
        <end position="234"/>
    </location>
</feature>
<dbReference type="PROSITE" id="PS00518">
    <property type="entry name" value="ZF_RING_1"/>
    <property type="match status" value="1"/>
</dbReference>
<comment type="caution">
    <text evidence="17">The sequence shown here is derived from an EMBL/GenBank/DDBJ whole genome shotgun (WGS) entry which is preliminary data.</text>
</comment>
<dbReference type="VEuPathDB" id="FungiDB:MFRU_003g00700"/>
<feature type="transmembrane region" description="Helical" evidence="14">
    <location>
        <begin position="181"/>
        <end position="201"/>
    </location>
</feature>
<evidence type="ECO:0000259" key="16">
    <source>
        <dbReference type="PROSITE" id="PS51873"/>
    </source>
</evidence>
<feature type="coiled-coil region" evidence="12">
    <location>
        <begin position="780"/>
        <end position="826"/>
    </location>
</feature>
<feature type="transmembrane region" description="Helical" evidence="14">
    <location>
        <begin position="404"/>
        <end position="425"/>
    </location>
</feature>
<dbReference type="PROSITE" id="PS51873">
    <property type="entry name" value="TRIAD"/>
    <property type="match status" value="1"/>
</dbReference>
<evidence type="ECO:0000256" key="10">
    <source>
        <dbReference type="ARBA" id="ARBA00022989"/>
    </source>
</evidence>
<evidence type="ECO:0008006" key="19">
    <source>
        <dbReference type="Google" id="ProtNLM"/>
    </source>
</evidence>
<name>A0A5M9JTH8_MONFR</name>
<dbReference type="PROSITE" id="PS50850">
    <property type="entry name" value="MFS"/>
    <property type="match status" value="1"/>
</dbReference>
<dbReference type="EMBL" id="VICG01000004">
    <property type="protein sequence ID" value="KAA8572824.1"/>
    <property type="molecule type" value="Genomic_DNA"/>
</dbReference>